<organism evidence="2 3">
    <name type="scientific">Delitschia confertaspora ATCC 74209</name>
    <dbReference type="NCBI Taxonomy" id="1513339"/>
    <lineage>
        <taxon>Eukaryota</taxon>
        <taxon>Fungi</taxon>
        <taxon>Dikarya</taxon>
        <taxon>Ascomycota</taxon>
        <taxon>Pezizomycotina</taxon>
        <taxon>Dothideomycetes</taxon>
        <taxon>Pleosporomycetidae</taxon>
        <taxon>Pleosporales</taxon>
        <taxon>Delitschiaceae</taxon>
        <taxon>Delitschia</taxon>
    </lineage>
</organism>
<dbReference type="Proteomes" id="UP000799536">
    <property type="component" value="Unassembled WGS sequence"/>
</dbReference>
<proteinExistence type="predicted"/>
<protein>
    <submittedName>
        <fullName evidence="2">Uncharacterized protein</fullName>
    </submittedName>
</protein>
<keyword evidence="3" id="KW-1185">Reference proteome</keyword>
<evidence type="ECO:0000313" key="3">
    <source>
        <dbReference type="Proteomes" id="UP000799536"/>
    </source>
</evidence>
<accession>A0A9P4MU32</accession>
<evidence type="ECO:0000256" key="1">
    <source>
        <dbReference type="SAM" id="MobiDB-lite"/>
    </source>
</evidence>
<comment type="caution">
    <text evidence="2">The sequence shown here is derived from an EMBL/GenBank/DDBJ whole genome shotgun (WGS) entry which is preliminary data.</text>
</comment>
<dbReference type="EMBL" id="ML993910">
    <property type="protein sequence ID" value="KAF2203181.1"/>
    <property type="molecule type" value="Genomic_DNA"/>
</dbReference>
<name>A0A9P4MU32_9PLEO</name>
<feature type="region of interest" description="Disordered" evidence="1">
    <location>
        <begin position="122"/>
        <end position="141"/>
    </location>
</feature>
<sequence>MFTEGDNGHLGSGKERHLARMLPPFTIMTFHTNFLEVLPGELITEICGYLDSAEDWFTSSFTLRKLCDKSFYAFAKRFFAVVKIQLQPYSLRVFLNISLHPEFTNHVRFVNIVIGSAASHRRNYPNQRHSHPQNTELSSNLRYPVPLPRPPHLSRLLRPPTPHHPLLSPRYLRARAPWLPALSLTNQKPSNTLASSKSPSSISIITGPSGGSWRDADYAHCTNKKLALAAYWKGKQVGIGLAWLELMYQSLNDRIVKTDDGVK</sequence>
<reference evidence="2" key="1">
    <citation type="journal article" date="2020" name="Stud. Mycol.">
        <title>101 Dothideomycetes genomes: a test case for predicting lifestyles and emergence of pathogens.</title>
        <authorList>
            <person name="Haridas S."/>
            <person name="Albert R."/>
            <person name="Binder M."/>
            <person name="Bloem J."/>
            <person name="Labutti K."/>
            <person name="Salamov A."/>
            <person name="Andreopoulos B."/>
            <person name="Baker S."/>
            <person name="Barry K."/>
            <person name="Bills G."/>
            <person name="Bluhm B."/>
            <person name="Cannon C."/>
            <person name="Castanera R."/>
            <person name="Culley D."/>
            <person name="Daum C."/>
            <person name="Ezra D."/>
            <person name="Gonzalez J."/>
            <person name="Henrissat B."/>
            <person name="Kuo A."/>
            <person name="Liang C."/>
            <person name="Lipzen A."/>
            <person name="Lutzoni F."/>
            <person name="Magnuson J."/>
            <person name="Mondo S."/>
            <person name="Nolan M."/>
            <person name="Ohm R."/>
            <person name="Pangilinan J."/>
            <person name="Park H.-J."/>
            <person name="Ramirez L."/>
            <person name="Alfaro M."/>
            <person name="Sun H."/>
            <person name="Tritt A."/>
            <person name="Yoshinaga Y."/>
            <person name="Zwiers L.-H."/>
            <person name="Turgeon B."/>
            <person name="Goodwin S."/>
            <person name="Spatafora J."/>
            <person name="Crous P."/>
            <person name="Grigoriev I."/>
        </authorList>
    </citation>
    <scope>NUCLEOTIDE SEQUENCE</scope>
    <source>
        <strain evidence="2">ATCC 74209</strain>
    </source>
</reference>
<evidence type="ECO:0000313" key="2">
    <source>
        <dbReference type="EMBL" id="KAF2203181.1"/>
    </source>
</evidence>
<dbReference type="AlphaFoldDB" id="A0A9P4MU32"/>
<gene>
    <name evidence="2" type="ORF">GQ43DRAFT_430082</name>
</gene>
<feature type="compositionally biased region" description="Basic residues" evidence="1">
    <location>
        <begin position="122"/>
        <end position="131"/>
    </location>
</feature>